<proteinExistence type="predicted"/>
<evidence type="ECO:0000313" key="2">
    <source>
        <dbReference type="Proteomes" id="UP000033423"/>
    </source>
</evidence>
<evidence type="ECO:0000313" key="1">
    <source>
        <dbReference type="EMBL" id="KJU85428.1"/>
    </source>
</evidence>
<keyword evidence="2" id="KW-1185">Reference proteome</keyword>
<accession>A0A0F3GXL6</accession>
<dbReference type="EMBL" id="LACI01001029">
    <property type="protein sequence ID" value="KJU85428.1"/>
    <property type="molecule type" value="Genomic_DNA"/>
</dbReference>
<dbReference type="AlphaFoldDB" id="A0A0F3GXL6"/>
<reference evidence="1 2" key="1">
    <citation type="submission" date="2015-02" db="EMBL/GenBank/DDBJ databases">
        <title>Single-cell genomics of uncultivated deep-branching MTB reveals a conserved set of magnetosome genes.</title>
        <authorList>
            <person name="Kolinko S."/>
            <person name="Richter M."/>
            <person name="Glockner F.O."/>
            <person name="Brachmann A."/>
            <person name="Schuler D."/>
        </authorList>
    </citation>
    <scope>NUCLEOTIDE SEQUENCE [LARGE SCALE GENOMIC DNA]</scope>
    <source>
        <strain evidence="1">TM-1</strain>
    </source>
</reference>
<dbReference type="Proteomes" id="UP000033423">
    <property type="component" value="Unassembled WGS sequence"/>
</dbReference>
<organism evidence="1 2">
    <name type="scientific">Candidatus Magnetobacterium bavaricum</name>
    <dbReference type="NCBI Taxonomy" id="29290"/>
    <lineage>
        <taxon>Bacteria</taxon>
        <taxon>Pseudomonadati</taxon>
        <taxon>Nitrospirota</taxon>
        <taxon>Thermodesulfovibrionia</taxon>
        <taxon>Thermodesulfovibrionales</taxon>
        <taxon>Candidatus Magnetobacteriaceae</taxon>
        <taxon>Candidatus Magnetobacterium</taxon>
    </lineage>
</organism>
<sequence length="124" mass="13937">MRNQEIVKLDTIGKDAIVSELRVKDVRLLMGRFENNTPGAKEIMTLIKEFLPNVINLDLTDLEELTFSEVNLLVEAFKRVNKDFLALADQVNLTEIVKTIGTAILDLIQTLLREQLATLSKGAI</sequence>
<comment type="caution">
    <text evidence="1">The sequence shown here is derived from an EMBL/GenBank/DDBJ whole genome shotgun (WGS) entry which is preliminary data.</text>
</comment>
<gene>
    <name evidence="1" type="ORF">MBAV_002378</name>
</gene>
<protein>
    <submittedName>
        <fullName evidence="1">Uncharacterized protein</fullName>
    </submittedName>
</protein>
<name>A0A0F3GXL6_9BACT</name>